<dbReference type="RefSeq" id="WP_201013353.1">
    <property type="nucleotide sequence ID" value="NZ_JAFGZD010000014.1"/>
</dbReference>
<gene>
    <name evidence="1" type="ORF">OH718_15575</name>
</gene>
<evidence type="ECO:0000313" key="1">
    <source>
        <dbReference type="EMBL" id="MCV4378019.1"/>
    </source>
</evidence>
<sequence>MISCNQKTICTPSDRVSAQVHELTDAELRSVSGGTVFTIMPVPGIGVIKPDPICIYPFPDVPPPSVIRGPFVG</sequence>
<reference evidence="1 2" key="1">
    <citation type="submission" date="2022-10" db="EMBL/GenBank/DDBJ databases">
        <title>Characterization of Pseudomonas capsici strains from pepper and tomato in Georgia.</title>
        <authorList>
            <person name="Zhao M."/>
            <person name="Dutta B."/>
        </authorList>
    </citation>
    <scope>NUCLEOTIDE SEQUENCE [LARGE SCALE GENOMIC DNA]</scope>
    <source>
        <strain evidence="1 2">Pc20-5</strain>
    </source>
</reference>
<name>A0ABT3BYU7_9PSED</name>
<dbReference type="Proteomes" id="UP001207294">
    <property type="component" value="Unassembled WGS sequence"/>
</dbReference>
<comment type="caution">
    <text evidence="1">The sequence shown here is derived from an EMBL/GenBank/DDBJ whole genome shotgun (WGS) entry which is preliminary data.</text>
</comment>
<organism evidence="1 2">
    <name type="scientific">Pseudomonas capsici</name>
    <dbReference type="NCBI Taxonomy" id="2810614"/>
    <lineage>
        <taxon>Bacteria</taxon>
        <taxon>Pseudomonadati</taxon>
        <taxon>Pseudomonadota</taxon>
        <taxon>Gammaproteobacteria</taxon>
        <taxon>Pseudomonadales</taxon>
        <taxon>Pseudomonadaceae</taxon>
        <taxon>Pseudomonas</taxon>
    </lineage>
</organism>
<accession>A0ABT3BYU7</accession>
<protein>
    <recommendedName>
        <fullName evidence="3">Bacteriocin</fullName>
    </recommendedName>
</protein>
<proteinExistence type="predicted"/>
<evidence type="ECO:0008006" key="3">
    <source>
        <dbReference type="Google" id="ProtNLM"/>
    </source>
</evidence>
<keyword evidence="2" id="KW-1185">Reference proteome</keyword>
<evidence type="ECO:0000313" key="2">
    <source>
        <dbReference type="Proteomes" id="UP001207294"/>
    </source>
</evidence>
<dbReference type="EMBL" id="JAOXML010000012">
    <property type="protein sequence ID" value="MCV4378019.1"/>
    <property type="molecule type" value="Genomic_DNA"/>
</dbReference>
<dbReference type="GeneID" id="93562788"/>